<keyword evidence="3 6" id="KW-1133">Transmembrane helix</keyword>
<evidence type="ECO:0000259" key="7">
    <source>
        <dbReference type="Pfam" id="PF00924"/>
    </source>
</evidence>
<dbReference type="Gene3D" id="2.30.30.60">
    <property type="match status" value="1"/>
</dbReference>
<accession>A0A5C0AXC6</accession>
<evidence type="ECO:0000313" key="9">
    <source>
        <dbReference type="Proteomes" id="UP000325161"/>
    </source>
</evidence>
<feature type="transmembrane region" description="Helical" evidence="6">
    <location>
        <begin position="32"/>
        <end position="51"/>
    </location>
</feature>
<evidence type="ECO:0000256" key="1">
    <source>
        <dbReference type="ARBA" id="ARBA00004370"/>
    </source>
</evidence>
<dbReference type="SUPFAM" id="SSF50182">
    <property type="entry name" value="Sm-like ribonucleoproteins"/>
    <property type="match status" value="1"/>
</dbReference>
<comment type="subcellular location">
    <subcellularLocation>
        <location evidence="1">Membrane</location>
    </subcellularLocation>
</comment>
<evidence type="ECO:0000256" key="6">
    <source>
        <dbReference type="SAM" id="Phobius"/>
    </source>
</evidence>
<feature type="compositionally biased region" description="Acidic residues" evidence="5">
    <location>
        <begin position="295"/>
        <end position="304"/>
    </location>
</feature>
<dbReference type="Pfam" id="PF00924">
    <property type="entry name" value="MS_channel_2nd"/>
    <property type="match status" value="1"/>
</dbReference>
<evidence type="ECO:0000256" key="2">
    <source>
        <dbReference type="ARBA" id="ARBA00022692"/>
    </source>
</evidence>
<feature type="region of interest" description="Disordered" evidence="5">
    <location>
        <begin position="294"/>
        <end position="328"/>
    </location>
</feature>
<gene>
    <name evidence="8" type="ORF">FXN63_03485</name>
</gene>
<dbReference type="GO" id="GO:0008381">
    <property type="term" value="F:mechanosensitive monoatomic ion channel activity"/>
    <property type="evidence" value="ECO:0007669"/>
    <property type="project" value="UniProtKB-ARBA"/>
</dbReference>
<proteinExistence type="predicted"/>
<dbReference type="InterPro" id="IPR006685">
    <property type="entry name" value="MscS_channel_2nd"/>
</dbReference>
<dbReference type="InterPro" id="IPR010920">
    <property type="entry name" value="LSM_dom_sf"/>
</dbReference>
<dbReference type="OrthoDB" id="9775421at2"/>
<feature type="transmembrane region" description="Helical" evidence="6">
    <location>
        <begin position="100"/>
        <end position="119"/>
    </location>
</feature>
<keyword evidence="9" id="KW-1185">Reference proteome</keyword>
<protein>
    <submittedName>
        <fullName evidence="8">Mechanosensitive ion channel family protein</fullName>
    </submittedName>
</protein>
<dbReference type="InterPro" id="IPR023408">
    <property type="entry name" value="MscS_beta-dom_sf"/>
</dbReference>
<dbReference type="KEGG" id="pacr:FXN63_03485"/>
<feature type="domain" description="Mechanosensitive ion channel MscS" evidence="7">
    <location>
        <begin position="119"/>
        <end position="159"/>
    </location>
</feature>
<feature type="compositionally biased region" description="Low complexity" evidence="5">
    <location>
        <begin position="306"/>
        <end position="328"/>
    </location>
</feature>
<feature type="transmembrane region" description="Helical" evidence="6">
    <location>
        <begin position="72"/>
        <end position="94"/>
    </location>
</feature>
<dbReference type="AlphaFoldDB" id="A0A5C0AXC6"/>
<evidence type="ECO:0000256" key="3">
    <source>
        <dbReference type="ARBA" id="ARBA00022989"/>
    </source>
</evidence>
<dbReference type="PANTHER" id="PTHR30566">
    <property type="entry name" value="YNAI-RELATED MECHANOSENSITIVE ION CHANNEL"/>
    <property type="match status" value="1"/>
</dbReference>
<evidence type="ECO:0000256" key="4">
    <source>
        <dbReference type="ARBA" id="ARBA00023136"/>
    </source>
</evidence>
<reference evidence="8 9" key="1">
    <citation type="submission" date="2019-08" db="EMBL/GenBank/DDBJ databases">
        <title>Amphibian skin-associated Pigmentiphaga: genome sequence and occurrence across geography and hosts.</title>
        <authorList>
            <person name="Bletz M.C."/>
            <person name="Bunk B."/>
            <person name="Sproeer C."/>
            <person name="Biwer P."/>
            <person name="Reiter S."/>
            <person name="Rabemananjara F.C.E."/>
            <person name="Schulz S."/>
            <person name="Overmann J."/>
            <person name="Vences M."/>
        </authorList>
    </citation>
    <scope>NUCLEOTIDE SEQUENCE [LARGE SCALE GENOMIC DNA]</scope>
    <source>
        <strain evidence="8 9">Mada1488</strain>
    </source>
</reference>
<sequence>MPFPNTHMLDEFFQGFSMRALLLSLRAGFTQLSFLGHLALTVFVLITAMIVSRLISRYYRKPGTGTTEAKRMAYLVARNTLGGVTAVLLLFIWAGELRTFALSIAALAAAVAIVCKEFFMNGLGSLMRAVARPYSIGDVIELGAMKGEVLEIDFLSTRLLEQGPSGYVTGRTYEFPNMMVLLNPIRKLSHTGRFVHELVRVPMDPAGNVARAERLLREAGETVCADWIEAADAHFRRLESSHLIALPESRPLAMIEPVDPKRVDILLRFPCQSNRRLATSQAILHAYYVLAKEPDPDELPDEQDTPSAEVPAPAAAPESMAAPIGKII</sequence>
<evidence type="ECO:0000313" key="8">
    <source>
        <dbReference type="EMBL" id="QEI05007.1"/>
    </source>
</evidence>
<keyword evidence="2 6" id="KW-0812">Transmembrane</keyword>
<organism evidence="8 9">
    <name type="scientific">Pigmentiphaga aceris</name>
    <dbReference type="NCBI Taxonomy" id="1940612"/>
    <lineage>
        <taxon>Bacteria</taxon>
        <taxon>Pseudomonadati</taxon>
        <taxon>Pseudomonadota</taxon>
        <taxon>Betaproteobacteria</taxon>
        <taxon>Burkholderiales</taxon>
        <taxon>Alcaligenaceae</taxon>
        <taxon>Pigmentiphaga</taxon>
    </lineage>
</organism>
<dbReference type="GO" id="GO:0016020">
    <property type="term" value="C:membrane"/>
    <property type="evidence" value="ECO:0007669"/>
    <property type="project" value="UniProtKB-SubCell"/>
</dbReference>
<dbReference type="EMBL" id="CP043046">
    <property type="protein sequence ID" value="QEI05007.1"/>
    <property type="molecule type" value="Genomic_DNA"/>
</dbReference>
<evidence type="ECO:0000256" key="5">
    <source>
        <dbReference type="SAM" id="MobiDB-lite"/>
    </source>
</evidence>
<name>A0A5C0AXC6_9BURK</name>
<keyword evidence="4 6" id="KW-0472">Membrane</keyword>
<dbReference type="Proteomes" id="UP000325161">
    <property type="component" value="Chromosome"/>
</dbReference>
<dbReference type="PANTHER" id="PTHR30566:SF27">
    <property type="entry name" value="MECHANOSENSITIVE ION CHANNEL PROTEIN"/>
    <property type="match status" value="1"/>
</dbReference>